<evidence type="ECO:0000313" key="5">
    <source>
        <dbReference type="Proteomes" id="UP000199377"/>
    </source>
</evidence>
<protein>
    <submittedName>
        <fullName evidence="4">Uncharacterized protein</fullName>
    </submittedName>
</protein>
<feature type="compositionally biased region" description="Low complexity" evidence="2">
    <location>
        <begin position="314"/>
        <end position="369"/>
    </location>
</feature>
<organism evidence="4 5">
    <name type="scientific">Albimonas pacifica</name>
    <dbReference type="NCBI Taxonomy" id="1114924"/>
    <lineage>
        <taxon>Bacteria</taxon>
        <taxon>Pseudomonadati</taxon>
        <taxon>Pseudomonadota</taxon>
        <taxon>Alphaproteobacteria</taxon>
        <taxon>Rhodobacterales</taxon>
        <taxon>Paracoccaceae</taxon>
        <taxon>Albimonas</taxon>
    </lineage>
</organism>
<keyword evidence="5" id="KW-1185">Reference proteome</keyword>
<sequence>MRWIAVLPAAALCAAAQAAPLFAQTAPQAAPPPLERPAGPGAASGAGIEALPRPGAGGFDGAPLTLPTGPAPETEAAARAAESARCQALVDQDPVAAREVAREWGRQGGGVPAAVCEALALEAQGALATAAARLEDAARRAPEQALPAPARAALYEVAAGFRLRDLQPAEALAAADAGLALDGAGPVLRRLRAEALAALGRGDEALPELDAALEAMPWDLPGLRLRARLRGEAGDAAGALADAGRVSAMADDDPEAWLALGEAQAAAGRPERARESFLRAVARDREGPVGDRARRALQLLDAPGAAPVAPPPAATGAPAGEADPAAASAQTPGPSGPDAAGPAAPGTAPPEAAAPEPAADAATEAAPEAVPQAGQPQADVPDAPSADEAEVDGRPTDEALGGTAPAPQE</sequence>
<gene>
    <name evidence="4" type="ORF">SAMN05216258_10340</name>
</gene>
<feature type="chain" id="PRO_5011595178" evidence="3">
    <location>
        <begin position="19"/>
        <end position="409"/>
    </location>
</feature>
<dbReference type="InterPro" id="IPR011990">
    <property type="entry name" value="TPR-like_helical_dom_sf"/>
</dbReference>
<accession>A0A1I3DVN6</accession>
<feature type="signal peptide" evidence="3">
    <location>
        <begin position="1"/>
        <end position="18"/>
    </location>
</feature>
<dbReference type="SUPFAM" id="SSF48452">
    <property type="entry name" value="TPR-like"/>
    <property type="match status" value="1"/>
</dbReference>
<feature type="region of interest" description="Disordered" evidence="2">
    <location>
        <begin position="303"/>
        <end position="409"/>
    </location>
</feature>
<evidence type="ECO:0000256" key="1">
    <source>
        <dbReference type="PROSITE-ProRule" id="PRU00339"/>
    </source>
</evidence>
<keyword evidence="3" id="KW-0732">Signal</keyword>
<keyword evidence="1" id="KW-0802">TPR repeat</keyword>
<evidence type="ECO:0000256" key="2">
    <source>
        <dbReference type="SAM" id="MobiDB-lite"/>
    </source>
</evidence>
<feature type="compositionally biased region" description="Low complexity" evidence="2">
    <location>
        <begin position="61"/>
        <end position="80"/>
    </location>
</feature>
<dbReference type="AlphaFoldDB" id="A0A1I3DVN6"/>
<evidence type="ECO:0000256" key="3">
    <source>
        <dbReference type="SAM" id="SignalP"/>
    </source>
</evidence>
<dbReference type="Gene3D" id="1.25.40.10">
    <property type="entry name" value="Tetratricopeptide repeat domain"/>
    <property type="match status" value="1"/>
</dbReference>
<feature type="region of interest" description="Disordered" evidence="2">
    <location>
        <begin position="27"/>
        <end position="80"/>
    </location>
</feature>
<reference evidence="4 5" key="1">
    <citation type="submission" date="2016-10" db="EMBL/GenBank/DDBJ databases">
        <authorList>
            <person name="de Groot N.N."/>
        </authorList>
    </citation>
    <scope>NUCLEOTIDE SEQUENCE [LARGE SCALE GENOMIC DNA]</scope>
    <source>
        <strain evidence="4 5">CGMCC 1.11030</strain>
    </source>
</reference>
<feature type="repeat" description="TPR" evidence="1">
    <location>
        <begin position="254"/>
        <end position="287"/>
    </location>
</feature>
<dbReference type="PROSITE" id="PS50005">
    <property type="entry name" value="TPR"/>
    <property type="match status" value="1"/>
</dbReference>
<dbReference type="InterPro" id="IPR019734">
    <property type="entry name" value="TPR_rpt"/>
</dbReference>
<dbReference type="STRING" id="1114924.SAMN05216258_10340"/>
<dbReference type="Proteomes" id="UP000199377">
    <property type="component" value="Unassembled WGS sequence"/>
</dbReference>
<dbReference type="RefSeq" id="WP_092858851.1">
    <property type="nucleotide sequence ID" value="NZ_FOQH01000003.1"/>
</dbReference>
<dbReference type="Pfam" id="PF14559">
    <property type="entry name" value="TPR_19"/>
    <property type="match status" value="1"/>
</dbReference>
<feature type="compositionally biased region" description="Low complexity" evidence="2">
    <location>
        <begin position="37"/>
        <end position="47"/>
    </location>
</feature>
<dbReference type="EMBL" id="FOQH01000003">
    <property type="protein sequence ID" value="SFH90790.1"/>
    <property type="molecule type" value="Genomic_DNA"/>
</dbReference>
<name>A0A1I3DVN6_9RHOB</name>
<evidence type="ECO:0000313" key="4">
    <source>
        <dbReference type="EMBL" id="SFH90790.1"/>
    </source>
</evidence>
<proteinExistence type="predicted"/>